<comment type="similarity">
    <text evidence="2 6">Belongs to the peroxisomal membrane protein PXMP2/4 family.</text>
</comment>
<dbReference type="GO" id="GO:0005739">
    <property type="term" value="C:mitochondrion"/>
    <property type="evidence" value="ECO:0007669"/>
    <property type="project" value="TreeGrafter"/>
</dbReference>
<feature type="compositionally biased region" description="Acidic residues" evidence="7">
    <location>
        <begin position="269"/>
        <end position="278"/>
    </location>
</feature>
<sequence>MSALPRSRAHIFSRFWSFYTTSLQNRPVRTKMVQSGLFFLTADVIAQLGIEGRSMGRFVKGEEGEGVWDPLRTARLSFYGGTIFAPLAHFWLGGLERIRHASKIASAYIHLYSLARLRAWFMYIFHFKPSPLLCEMRVNIVDFVPPLALANKLVLDIFLWSPFVTFMFPTSLGLLEGKGVEEVKRKVAMGWFPTWQKAVCVFGPTQVLNFTLIPPQHRLVVIQSVGICWNIFLSWQNNKTNKLLAQASARLVEAQAHVDMDPHGQRAEEELEKAEEDVKEAKERKERLKKEGGEMGVEVRMGFS</sequence>
<reference evidence="8" key="2">
    <citation type="submission" date="2024-01" db="EMBL/GenBank/DDBJ databases">
        <title>Comparative genomics of Cryptococcus and Kwoniella reveals pathogenesis evolution and contrasting modes of karyotype evolution via chromosome fusion or intercentromeric recombination.</title>
        <authorList>
            <person name="Coelho M.A."/>
            <person name="David-Palma M."/>
            <person name="Shea T."/>
            <person name="Bowers K."/>
            <person name="McGinley-Smith S."/>
            <person name="Mohammad A.W."/>
            <person name="Gnirke A."/>
            <person name="Yurkov A.M."/>
            <person name="Nowrousian M."/>
            <person name="Sun S."/>
            <person name="Cuomo C.A."/>
            <person name="Heitman J."/>
        </authorList>
    </citation>
    <scope>NUCLEOTIDE SEQUENCE</scope>
    <source>
        <strain evidence="8">CBS 12478</strain>
    </source>
</reference>
<evidence type="ECO:0000256" key="1">
    <source>
        <dbReference type="ARBA" id="ARBA00004141"/>
    </source>
</evidence>
<dbReference type="PANTHER" id="PTHR11266">
    <property type="entry name" value="PEROXISOMAL MEMBRANE PROTEIN 2, PXMP2 MPV17"/>
    <property type="match status" value="1"/>
</dbReference>
<evidence type="ECO:0000256" key="2">
    <source>
        <dbReference type="ARBA" id="ARBA00006824"/>
    </source>
</evidence>
<evidence type="ECO:0000313" key="9">
    <source>
        <dbReference type="Proteomes" id="UP000322225"/>
    </source>
</evidence>
<organism evidence="8 9">
    <name type="scientific">Kwoniella shandongensis</name>
    <dbReference type="NCBI Taxonomy" id="1734106"/>
    <lineage>
        <taxon>Eukaryota</taxon>
        <taxon>Fungi</taxon>
        <taxon>Dikarya</taxon>
        <taxon>Basidiomycota</taxon>
        <taxon>Agaricomycotina</taxon>
        <taxon>Tremellomycetes</taxon>
        <taxon>Tremellales</taxon>
        <taxon>Cryptococcaceae</taxon>
        <taxon>Kwoniella</taxon>
    </lineage>
</organism>
<dbReference type="Pfam" id="PF04117">
    <property type="entry name" value="Mpv17_PMP22"/>
    <property type="match status" value="1"/>
</dbReference>
<protein>
    <submittedName>
        <fullName evidence="8">Uncharacterized protein</fullName>
    </submittedName>
</protein>
<feature type="region of interest" description="Disordered" evidence="7">
    <location>
        <begin position="261"/>
        <end position="291"/>
    </location>
</feature>
<dbReference type="OrthoDB" id="430207at2759"/>
<gene>
    <name evidence="8" type="ORF">CI109_104183</name>
</gene>
<reference evidence="8" key="1">
    <citation type="submission" date="2017-08" db="EMBL/GenBank/DDBJ databases">
        <authorList>
            <person name="Cuomo C."/>
            <person name="Billmyre B."/>
            <person name="Heitman J."/>
        </authorList>
    </citation>
    <scope>NUCLEOTIDE SEQUENCE</scope>
    <source>
        <strain evidence="8">CBS 12478</strain>
    </source>
</reference>
<keyword evidence="9" id="KW-1185">Reference proteome</keyword>
<dbReference type="InterPro" id="IPR007248">
    <property type="entry name" value="Mpv17_PMP22"/>
</dbReference>
<dbReference type="PANTHER" id="PTHR11266:SF17">
    <property type="entry name" value="PROTEIN MPV17"/>
    <property type="match status" value="1"/>
</dbReference>
<dbReference type="Proteomes" id="UP000322225">
    <property type="component" value="Chromosome 7"/>
</dbReference>
<dbReference type="AlphaFoldDB" id="A0A5M6C0T0"/>
<evidence type="ECO:0000256" key="7">
    <source>
        <dbReference type="SAM" id="MobiDB-lite"/>
    </source>
</evidence>
<accession>A0A5M6C0T0</accession>
<dbReference type="GO" id="GO:0016020">
    <property type="term" value="C:membrane"/>
    <property type="evidence" value="ECO:0007669"/>
    <property type="project" value="UniProtKB-SubCell"/>
</dbReference>
<feature type="compositionally biased region" description="Basic and acidic residues" evidence="7">
    <location>
        <begin position="279"/>
        <end position="291"/>
    </location>
</feature>
<evidence type="ECO:0000256" key="4">
    <source>
        <dbReference type="ARBA" id="ARBA00022989"/>
    </source>
</evidence>
<dbReference type="GeneID" id="43588204"/>
<dbReference type="KEGG" id="ksn:43588204"/>
<evidence type="ECO:0000256" key="5">
    <source>
        <dbReference type="ARBA" id="ARBA00023136"/>
    </source>
</evidence>
<dbReference type="EMBL" id="CP144057">
    <property type="protein sequence ID" value="WWD19719.1"/>
    <property type="molecule type" value="Genomic_DNA"/>
</dbReference>
<evidence type="ECO:0000256" key="3">
    <source>
        <dbReference type="ARBA" id="ARBA00022692"/>
    </source>
</evidence>
<proteinExistence type="inferred from homology"/>
<keyword evidence="3" id="KW-0812">Transmembrane</keyword>
<keyword evidence="4" id="KW-1133">Transmembrane helix</keyword>
<evidence type="ECO:0000256" key="6">
    <source>
        <dbReference type="RuleBase" id="RU363053"/>
    </source>
</evidence>
<evidence type="ECO:0000313" key="8">
    <source>
        <dbReference type="EMBL" id="WWD19719.1"/>
    </source>
</evidence>
<comment type="subcellular location">
    <subcellularLocation>
        <location evidence="1">Membrane</location>
        <topology evidence="1">Multi-pass membrane protein</topology>
    </subcellularLocation>
</comment>
<dbReference type="RefSeq" id="XP_031861675.1">
    <property type="nucleotide sequence ID" value="XM_032004073.1"/>
</dbReference>
<keyword evidence="5" id="KW-0472">Membrane</keyword>
<name>A0A5M6C0T0_9TREE</name>